<name>A0A1J5QPN3_9ZZZZ</name>
<feature type="compositionally biased region" description="Polar residues" evidence="1">
    <location>
        <begin position="11"/>
        <end position="21"/>
    </location>
</feature>
<feature type="region of interest" description="Disordered" evidence="1">
    <location>
        <begin position="1"/>
        <end position="48"/>
    </location>
</feature>
<evidence type="ECO:0000256" key="1">
    <source>
        <dbReference type="SAM" id="MobiDB-lite"/>
    </source>
</evidence>
<dbReference type="EMBL" id="MLJW01000536">
    <property type="protein sequence ID" value="OIQ85542.1"/>
    <property type="molecule type" value="Genomic_DNA"/>
</dbReference>
<organism evidence="2">
    <name type="scientific">mine drainage metagenome</name>
    <dbReference type="NCBI Taxonomy" id="410659"/>
    <lineage>
        <taxon>unclassified sequences</taxon>
        <taxon>metagenomes</taxon>
        <taxon>ecological metagenomes</taxon>
    </lineage>
</organism>
<protein>
    <submittedName>
        <fullName evidence="2">Uncharacterized protein</fullName>
    </submittedName>
</protein>
<evidence type="ECO:0000313" key="2">
    <source>
        <dbReference type="EMBL" id="OIQ85542.1"/>
    </source>
</evidence>
<reference evidence="2" key="1">
    <citation type="submission" date="2016-10" db="EMBL/GenBank/DDBJ databases">
        <title>Sequence of Gallionella enrichment culture.</title>
        <authorList>
            <person name="Poehlein A."/>
            <person name="Muehling M."/>
            <person name="Daniel R."/>
        </authorList>
    </citation>
    <scope>NUCLEOTIDE SEQUENCE</scope>
</reference>
<comment type="caution">
    <text evidence="2">The sequence shown here is derived from an EMBL/GenBank/DDBJ whole genome shotgun (WGS) entry which is preliminary data.</text>
</comment>
<accession>A0A1J5QPN3</accession>
<gene>
    <name evidence="2" type="ORF">GALL_326010</name>
</gene>
<dbReference type="AlphaFoldDB" id="A0A1J5QPN3"/>
<proteinExistence type="predicted"/>
<sequence>MCGCDSPAEQHGQSFHITPQTQAAARQRAAELANPERTHGYEDDPGDPLACMRCRVGAPLPHQTSDPACALHQG</sequence>